<organism evidence="7 8">
    <name type="scientific">Sulfurovum zhangzhouensis</name>
    <dbReference type="NCBI Taxonomy" id="3019067"/>
    <lineage>
        <taxon>Bacteria</taxon>
        <taxon>Pseudomonadati</taxon>
        <taxon>Campylobacterota</taxon>
        <taxon>Epsilonproteobacteria</taxon>
        <taxon>Campylobacterales</taxon>
        <taxon>Sulfurovaceae</taxon>
        <taxon>Sulfurovum</taxon>
    </lineage>
</organism>
<dbReference type="InterPro" id="IPR000847">
    <property type="entry name" value="LysR_HTH_N"/>
</dbReference>
<dbReference type="Proteomes" id="UP001169069">
    <property type="component" value="Unassembled WGS sequence"/>
</dbReference>
<dbReference type="PANTHER" id="PTHR30432">
    <property type="entry name" value="TRANSCRIPTIONAL REGULATOR MODE"/>
    <property type="match status" value="1"/>
</dbReference>
<feature type="domain" description="Mop" evidence="6">
    <location>
        <begin position="123"/>
        <end position="189"/>
    </location>
</feature>
<dbReference type="SUPFAM" id="SSF46785">
    <property type="entry name" value="Winged helix' DNA-binding domain"/>
    <property type="match status" value="1"/>
</dbReference>
<dbReference type="PROSITE" id="PS51866">
    <property type="entry name" value="MOP"/>
    <property type="match status" value="2"/>
</dbReference>
<sequence>MELTSNLTLELSDQPFLLEKRIELLKAIKNYGSISKAAKAVPMSYKAAWDAVDTMNNLSHTPIVSRETGGKGGGGTTLTEYGENLLRTYTVLKEEQKRFLERLKLVTDVDKGTLKTIGRLSMQISARNQLSGRIEKIVKGKVNSQLFLQLKSGNTLISVITNDAVETLGLKEGDDVTAIFKSTSVLLGTGEMLISAENRFEGIVETVREGTVNAEVVIKIGELDRIVAVLTKDSVEQLGIESGCKVFTLIKSADIMIGK</sequence>
<protein>
    <submittedName>
        <fullName evidence="7">TOBE domain-containing protein</fullName>
    </submittedName>
</protein>
<accession>A0ABT7QV83</accession>
<comment type="similarity">
    <text evidence="1 5">Belongs to the ModE family.</text>
</comment>
<dbReference type="PANTHER" id="PTHR30432:SF1">
    <property type="entry name" value="DNA-BINDING TRANSCRIPTIONAL DUAL REGULATOR MODE"/>
    <property type="match status" value="1"/>
</dbReference>
<evidence type="ECO:0000256" key="5">
    <source>
        <dbReference type="PIRNR" id="PIRNR005763"/>
    </source>
</evidence>
<keyword evidence="3 5" id="KW-0500">Molybdenum</keyword>
<evidence type="ECO:0000256" key="4">
    <source>
        <dbReference type="ARBA" id="ARBA00022737"/>
    </source>
</evidence>
<dbReference type="InterPro" id="IPR016462">
    <property type="entry name" value="ModE"/>
</dbReference>
<evidence type="ECO:0000256" key="2">
    <source>
        <dbReference type="ARBA" id="ARBA00022448"/>
    </source>
</evidence>
<dbReference type="Pfam" id="PF03459">
    <property type="entry name" value="TOBE"/>
    <property type="match status" value="2"/>
</dbReference>
<keyword evidence="8" id="KW-1185">Reference proteome</keyword>
<dbReference type="NCBIfam" id="TIGR00638">
    <property type="entry name" value="Mop"/>
    <property type="match status" value="2"/>
</dbReference>
<evidence type="ECO:0000256" key="3">
    <source>
        <dbReference type="ARBA" id="ARBA00022505"/>
    </source>
</evidence>
<dbReference type="InterPro" id="IPR036390">
    <property type="entry name" value="WH_DNA-bd_sf"/>
</dbReference>
<dbReference type="Gene3D" id="2.40.50.100">
    <property type="match status" value="2"/>
</dbReference>
<dbReference type="RefSeq" id="WP_289412023.1">
    <property type="nucleotide sequence ID" value="NZ_JAQIBD010000001.1"/>
</dbReference>
<evidence type="ECO:0000259" key="6">
    <source>
        <dbReference type="PROSITE" id="PS51866"/>
    </source>
</evidence>
<keyword evidence="4" id="KW-0677">Repeat</keyword>
<reference evidence="7" key="1">
    <citation type="submission" date="2023-01" db="EMBL/GenBank/DDBJ databases">
        <title>Sulfurovum sp. zt1-1 genome assembly.</title>
        <authorList>
            <person name="Wang J."/>
        </authorList>
    </citation>
    <scope>NUCLEOTIDE SEQUENCE</scope>
    <source>
        <strain evidence="7">Zt1-1</strain>
    </source>
</reference>
<proteinExistence type="inferred from homology"/>
<dbReference type="InterPro" id="IPR003725">
    <property type="entry name" value="ModE-bd_N"/>
</dbReference>
<dbReference type="InterPro" id="IPR005116">
    <property type="entry name" value="Transp-assoc_OB_typ1"/>
</dbReference>
<gene>
    <name evidence="7" type="ORF">PGH07_00975</name>
</gene>
<dbReference type="InterPro" id="IPR008995">
    <property type="entry name" value="Mo/tungstate-bd_C_term_dom"/>
</dbReference>
<dbReference type="NCBIfam" id="TIGR00637">
    <property type="entry name" value="ModE_repress"/>
    <property type="match status" value="1"/>
</dbReference>
<dbReference type="Gene3D" id="1.10.10.10">
    <property type="entry name" value="Winged helix-like DNA-binding domain superfamily/Winged helix DNA-binding domain"/>
    <property type="match status" value="1"/>
</dbReference>
<feature type="domain" description="Mop" evidence="6">
    <location>
        <begin position="193"/>
        <end position="259"/>
    </location>
</feature>
<dbReference type="InterPro" id="IPR036388">
    <property type="entry name" value="WH-like_DNA-bd_sf"/>
</dbReference>
<keyword evidence="2 5" id="KW-0813">Transport</keyword>
<comment type="caution">
    <text evidence="7">The sequence shown here is derived from an EMBL/GenBank/DDBJ whole genome shotgun (WGS) entry which is preliminary data.</text>
</comment>
<dbReference type="Pfam" id="PF00126">
    <property type="entry name" value="HTH_1"/>
    <property type="match status" value="1"/>
</dbReference>
<evidence type="ECO:0000256" key="1">
    <source>
        <dbReference type="ARBA" id="ARBA00008110"/>
    </source>
</evidence>
<name>A0ABT7QV83_9BACT</name>
<dbReference type="InterPro" id="IPR004606">
    <property type="entry name" value="Mop_domain"/>
</dbReference>
<dbReference type="InterPro" id="IPR051815">
    <property type="entry name" value="Molybdate_resp_trans_reg"/>
</dbReference>
<dbReference type="EMBL" id="JAQIBD010000001">
    <property type="protein sequence ID" value="MDM5270747.1"/>
    <property type="molecule type" value="Genomic_DNA"/>
</dbReference>
<dbReference type="SUPFAM" id="SSF50331">
    <property type="entry name" value="MOP-like"/>
    <property type="match status" value="2"/>
</dbReference>
<evidence type="ECO:0000313" key="7">
    <source>
        <dbReference type="EMBL" id="MDM5270747.1"/>
    </source>
</evidence>
<evidence type="ECO:0000313" key="8">
    <source>
        <dbReference type="Proteomes" id="UP001169069"/>
    </source>
</evidence>
<dbReference type="PIRSF" id="PIRSF005763">
    <property type="entry name" value="Txn_reg_ModE"/>
    <property type="match status" value="1"/>
</dbReference>